<evidence type="ECO:0000313" key="3">
    <source>
        <dbReference type="WBParaSite" id="jg25350"/>
    </source>
</evidence>
<accession>A0A915E141</accession>
<evidence type="ECO:0000256" key="1">
    <source>
        <dbReference type="SAM" id="MobiDB-lite"/>
    </source>
</evidence>
<dbReference type="Proteomes" id="UP000887574">
    <property type="component" value="Unplaced"/>
</dbReference>
<organism evidence="2 3">
    <name type="scientific">Ditylenchus dipsaci</name>
    <dbReference type="NCBI Taxonomy" id="166011"/>
    <lineage>
        <taxon>Eukaryota</taxon>
        <taxon>Metazoa</taxon>
        <taxon>Ecdysozoa</taxon>
        <taxon>Nematoda</taxon>
        <taxon>Chromadorea</taxon>
        <taxon>Rhabditida</taxon>
        <taxon>Tylenchina</taxon>
        <taxon>Tylenchomorpha</taxon>
        <taxon>Sphaerularioidea</taxon>
        <taxon>Anguinidae</taxon>
        <taxon>Anguininae</taxon>
        <taxon>Ditylenchus</taxon>
    </lineage>
</organism>
<protein>
    <submittedName>
        <fullName evidence="3">Uncharacterized protein</fullName>
    </submittedName>
</protein>
<sequence>MNENFDYDLLMSDEEDLRNVLRDASDEEQYSDEEEQQRTRRVSLLFAQNKRRKGCTRRLTLIHKFYYCAKSKSGTISRNLWIQVSSLSTPERSASKVERLKQERLQESIRTFSGTDLISGLQKITRTLRNVEEEAGERHGQAAMAHGEMNDGGTTMNTRRRRSRN</sequence>
<feature type="region of interest" description="Disordered" evidence="1">
    <location>
        <begin position="133"/>
        <end position="165"/>
    </location>
</feature>
<keyword evidence="2" id="KW-1185">Reference proteome</keyword>
<proteinExistence type="predicted"/>
<dbReference type="WBParaSite" id="jg25350">
    <property type="protein sequence ID" value="jg25350"/>
    <property type="gene ID" value="jg25350"/>
</dbReference>
<reference evidence="3" key="1">
    <citation type="submission" date="2022-11" db="UniProtKB">
        <authorList>
            <consortium name="WormBaseParasite"/>
        </authorList>
    </citation>
    <scope>IDENTIFICATION</scope>
</reference>
<evidence type="ECO:0000313" key="2">
    <source>
        <dbReference type="Proteomes" id="UP000887574"/>
    </source>
</evidence>
<name>A0A915E141_9BILA</name>
<dbReference type="AlphaFoldDB" id="A0A915E141"/>